<dbReference type="OrthoDB" id="8481515at2"/>
<feature type="domain" description="DUF6493" evidence="2">
    <location>
        <begin position="91"/>
        <end position="313"/>
    </location>
</feature>
<name>A0A250KWD2_9GAMM</name>
<proteinExistence type="predicted"/>
<evidence type="ECO:0000259" key="3">
    <source>
        <dbReference type="Pfam" id="PF25148"/>
    </source>
</evidence>
<evidence type="ECO:0000313" key="6">
    <source>
        <dbReference type="Proteomes" id="UP000266313"/>
    </source>
</evidence>
<keyword evidence="6" id="KW-1185">Reference proteome</keyword>
<sequence>MNKSAADATLASIAKRVRRLDSNGIAEALAPLDEAERRTLGPGVYRLYQGLARGEGIVTGSQGMLDKALTPLRPRPSSQTSFQQLCTAAIAVLGCCTLGEAGRIRFYDHWRHAEAIVRVLKDRKPKWANAWLDHCLAARDVPLLGWDIVRTLVREGVCAPPESPGYVGLMAQSLGRWRGPRDARYVPISVQLRANPDLLESAVWRLFEVDTPAFAFDWRAKDKDRPDTFETWPQALLNLARDGLLARERLLDASLDALWLNENGTVLGNLCRFHADLAPSPSEMAERWEKYADLLRHRSGHVVGVALARLPVLLEAEASSYAVLVPRLAAVFDARAKGAPLSALKILKRGLELDESLADAALPVLSAALLHPAAEVQSTALTLLSRCAPGREEEVASVLATSWEELSPSVRARTGVLFPGFPGAREADHASGADAPPALPEDGRESAGAMGWGGDLQELPPPLPFSILDVSQLATATPVALIDDLETLIQQAAHLVETADDGLAVERLMDGISRLCDQRPADFEARTAALARRIGKAGNSEVTHGIIGWLAPSGLLNLLHAWLHRSRRVNVIPGWGRYRGPVRLFQDRLNELSGRVARGLAAPLLSAPTHAGGWIAAPVLVQRLRELQERKLPIPTFDFQQALFRLAPDQRITALEQASMLDGEAGRVLRFALGSEQGPTKRDRRAAPLWVAAARARWPDVDLSLPLAPLKLPRDWPDLVTPARYTWRSESRTRKVWRETRCHPHIALEVTPRYPRHVRPREHSWDDYLRGFGRGRKLLDQILALPRIAFRVAQAVRDAARCGQSSGAYAFPTVVAHEPVQRGWWLYGYHANWVIEILGWSMPLATDAFFAGAVPLLIARLDMDGSSSEPNAPFLLPLIMGGRPWSEMGMLVLCLGLVAKDAALRGMAVDVLITGIEDGRAGPESLASVLARIAEGQWLKRNRLAKALAEVSRVSALHALTAARLIEQMLCACGSVSTDDLPLLELLHELLIDLAGPVHEKLCVLLESVAGNKSKTARIARQLCDIPPGEASERYREALRAAVAARTRRDGASVSVDVRLTHPTKIDS</sequence>
<dbReference type="InterPro" id="IPR045472">
    <property type="entry name" value="DUF6493"/>
</dbReference>
<protein>
    <recommendedName>
        <fullName evidence="7">HEAT repeat domain-containing protein</fullName>
    </recommendedName>
</protein>
<dbReference type="AlphaFoldDB" id="A0A250KWD2"/>
<feature type="domain" description="DUF7824" evidence="3">
    <location>
        <begin position="477"/>
        <end position="701"/>
    </location>
</feature>
<evidence type="ECO:0000256" key="1">
    <source>
        <dbReference type="SAM" id="MobiDB-lite"/>
    </source>
</evidence>
<evidence type="ECO:0000259" key="2">
    <source>
        <dbReference type="Pfam" id="PF20103"/>
    </source>
</evidence>
<dbReference type="KEGG" id="mmai:sS8_3904"/>
<evidence type="ECO:0000313" key="5">
    <source>
        <dbReference type="EMBL" id="BBA35836.1"/>
    </source>
</evidence>
<accession>A0A250KWD2</accession>
<dbReference type="Proteomes" id="UP000266313">
    <property type="component" value="Chromosome"/>
</dbReference>
<organism evidence="5 6">
    <name type="scientific">Methylocaldum marinum</name>
    <dbReference type="NCBI Taxonomy" id="1432792"/>
    <lineage>
        <taxon>Bacteria</taxon>
        <taxon>Pseudomonadati</taxon>
        <taxon>Pseudomonadota</taxon>
        <taxon>Gammaproteobacteria</taxon>
        <taxon>Methylococcales</taxon>
        <taxon>Methylococcaceae</taxon>
        <taxon>Methylocaldum</taxon>
    </lineage>
</organism>
<dbReference type="Pfam" id="PF25149">
    <property type="entry name" value="DUF7825"/>
    <property type="match status" value="1"/>
</dbReference>
<gene>
    <name evidence="5" type="ORF">sS8_3904</name>
</gene>
<dbReference type="InterPro" id="IPR056726">
    <property type="entry name" value="DUF7824"/>
</dbReference>
<reference evidence="5 6" key="1">
    <citation type="submission" date="2016-12" db="EMBL/GenBank/DDBJ databases">
        <title>Genome sequencing of Methylocaldum marinum.</title>
        <authorList>
            <person name="Takeuchi M."/>
            <person name="Kamagata Y."/>
            <person name="Hiraoka S."/>
            <person name="Oshima K."/>
            <person name="Hattori M."/>
            <person name="Iwasaki W."/>
        </authorList>
    </citation>
    <scope>NUCLEOTIDE SEQUENCE [LARGE SCALE GENOMIC DNA]</scope>
    <source>
        <strain evidence="5 6">S8</strain>
    </source>
</reference>
<dbReference type="RefSeq" id="WP_119631123.1">
    <property type="nucleotide sequence ID" value="NZ_AP017928.1"/>
</dbReference>
<feature type="region of interest" description="Disordered" evidence="1">
    <location>
        <begin position="427"/>
        <end position="446"/>
    </location>
</feature>
<evidence type="ECO:0008006" key="7">
    <source>
        <dbReference type="Google" id="ProtNLM"/>
    </source>
</evidence>
<dbReference type="Pfam" id="PF20103">
    <property type="entry name" value="DUF6493"/>
    <property type="match status" value="1"/>
</dbReference>
<dbReference type="InterPro" id="IPR056727">
    <property type="entry name" value="DUF7825"/>
</dbReference>
<feature type="domain" description="DUF7825" evidence="4">
    <location>
        <begin position="845"/>
        <end position="974"/>
    </location>
</feature>
<evidence type="ECO:0000259" key="4">
    <source>
        <dbReference type="Pfam" id="PF25149"/>
    </source>
</evidence>
<dbReference type="EMBL" id="AP017928">
    <property type="protein sequence ID" value="BBA35836.1"/>
    <property type="molecule type" value="Genomic_DNA"/>
</dbReference>
<dbReference type="Pfam" id="PF25148">
    <property type="entry name" value="DUF7824"/>
    <property type="match status" value="1"/>
</dbReference>